<feature type="signal peptide" evidence="6">
    <location>
        <begin position="1"/>
        <end position="24"/>
    </location>
</feature>
<dbReference type="InterPro" id="IPR000917">
    <property type="entry name" value="Sulfatase_N"/>
</dbReference>
<dbReference type="PANTHER" id="PTHR42693">
    <property type="entry name" value="ARYLSULFATASE FAMILY MEMBER"/>
    <property type="match status" value="1"/>
</dbReference>
<evidence type="ECO:0000313" key="8">
    <source>
        <dbReference type="EMBL" id="QEG38361.1"/>
    </source>
</evidence>
<keyword evidence="2" id="KW-0479">Metal-binding</keyword>
<name>A0A5B9QWL9_9BACT</name>
<dbReference type="SUPFAM" id="SSF53649">
    <property type="entry name" value="Alkaline phosphatase-like"/>
    <property type="match status" value="1"/>
</dbReference>
<dbReference type="AlphaFoldDB" id="A0A5B9QWL9"/>
<dbReference type="RefSeq" id="WP_244952273.1">
    <property type="nucleotide sequence ID" value="NZ_CP042914.1"/>
</dbReference>
<dbReference type="PANTHER" id="PTHR42693:SF53">
    <property type="entry name" value="ENDO-4-O-SULFATASE"/>
    <property type="match status" value="1"/>
</dbReference>
<dbReference type="KEGG" id="rul:UC8_03180"/>
<sequence precursor="true">MWSLLKCYAAVAWMCFLMVGTATAADTPNIVIMLADDMGFGELQCLNPDRGKIPTPQLDAIAAAGIVFTDAHSGSSVCTPTRYGLMTGRYAWRTRLQSGVLTGGKSLIAEDRLTLAEMLSAQGYHTAIVGKWHLGMLFDGKHIKGQVDVGARVTHGPLDRGGFDEFHGFHHARQIRTWVDNDRVTADIDAVEMLPRLTAAAVDYVARRAADKQPFFLYVPWSSPHSPVVPSADWQGRSGLNKHADFVMQTDDSFGQVMQALIDGGLAENTIVICSSDNGTSAPTSNLKQLQSMGHYPSGQLRGSKADIWDGGHRVPFLVRWPAVVKPGSRCDSLVCLTDVMRTMAEVLQVDLPVDAAEDSHSFLPALKGSPDHSRQDVIHHSVSGYFAIRRGDWKLNLCPDSGGWTAPKPSAAKWKQYRREGRPLVQLYDMSDDMGEQTNLANQHGDTVASLRALLDDQVNRGRSTPGPERSNDVEVVIDKRPKGKS</sequence>
<reference evidence="8 9" key="1">
    <citation type="submission" date="2019-08" db="EMBL/GenBank/DDBJ databases">
        <title>Deep-cultivation of Planctomycetes and their phenomic and genomic characterization uncovers novel biology.</title>
        <authorList>
            <person name="Wiegand S."/>
            <person name="Jogler M."/>
            <person name="Boedeker C."/>
            <person name="Pinto D."/>
            <person name="Vollmers J."/>
            <person name="Rivas-Marin E."/>
            <person name="Kohn T."/>
            <person name="Peeters S.H."/>
            <person name="Heuer A."/>
            <person name="Rast P."/>
            <person name="Oberbeckmann S."/>
            <person name="Bunk B."/>
            <person name="Jeske O."/>
            <person name="Meyerdierks A."/>
            <person name="Storesund J.E."/>
            <person name="Kallscheuer N."/>
            <person name="Luecker S."/>
            <person name="Lage O.M."/>
            <person name="Pohl T."/>
            <person name="Merkel B.J."/>
            <person name="Hornburger P."/>
            <person name="Mueller R.-W."/>
            <person name="Bruemmer F."/>
            <person name="Labrenz M."/>
            <person name="Spormann A.M."/>
            <person name="Op den Camp H."/>
            <person name="Overmann J."/>
            <person name="Amann R."/>
            <person name="Jetten M.S.M."/>
            <person name="Mascher T."/>
            <person name="Medema M.H."/>
            <person name="Devos D.P."/>
            <person name="Kaster A.-K."/>
            <person name="Ovreas L."/>
            <person name="Rohde M."/>
            <person name="Galperin M.Y."/>
            <person name="Jogler C."/>
        </authorList>
    </citation>
    <scope>NUCLEOTIDE SEQUENCE [LARGE SCALE GENOMIC DNA]</scope>
    <source>
        <strain evidence="8 9">UC8</strain>
    </source>
</reference>
<dbReference type="EMBL" id="CP042914">
    <property type="protein sequence ID" value="QEG38361.1"/>
    <property type="molecule type" value="Genomic_DNA"/>
</dbReference>
<dbReference type="InterPro" id="IPR024607">
    <property type="entry name" value="Sulfatase_CS"/>
</dbReference>
<evidence type="ECO:0000313" key="9">
    <source>
        <dbReference type="Proteomes" id="UP000325286"/>
    </source>
</evidence>
<dbReference type="PROSITE" id="PS00149">
    <property type="entry name" value="SULFATASE_2"/>
    <property type="match status" value="1"/>
</dbReference>
<keyword evidence="4" id="KW-0106">Calcium</keyword>
<feature type="compositionally biased region" description="Basic and acidic residues" evidence="5">
    <location>
        <begin position="471"/>
        <end position="487"/>
    </location>
</feature>
<proteinExistence type="inferred from homology"/>
<feature type="chain" id="PRO_5022842496" evidence="6">
    <location>
        <begin position="25"/>
        <end position="487"/>
    </location>
</feature>
<dbReference type="GO" id="GO:0046872">
    <property type="term" value="F:metal ion binding"/>
    <property type="evidence" value="ECO:0007669"/>
    <property type="project" value="UniProtKB-KW"/>
</dbReference>
<keyword evidence="6" id="KW-0732">Signal</keyword>
<keyword evidence="9" id="KW-1185">Reference proteome</keyword>
<dbReference type="Gene3D" id="3.40.720.10">
    <property type="entry name" value="Alkaline Phosphatase, subunit A"/>
    <property type="match status" value="1"/>
</dbReference>
<accession>A0A5B9QWL9</accession>
<dbReference type="GO" id="GO:0004065">
    <property type="term" value="F:arylsulfatase activity"/>
    <property type="evidence" value="ECO:0007669"/>
    <property type="project" value="UniProtKB-EC"/>
</dbReference>
<keyword evidence="3 8" id="KW-0378">Hydrolase</keyword>
<feature type="region of interest" description="Disordered" evidence="5">
    <location>
        <begin position="457"/>
        <end position="487"/>
    </location>
</feature>
<evidence type="ECO:0000256" key="4">
    <source>
        <dbReference type="ARBA" id="ARBA00022837"/>
    </source>
</evidence>
<dbReference type="Pfam" id="PF00884">
    <property type="entry name" value="Sulfatase"/>
    <property type="match status" value="1"/>
</dbReference>
<dbReference type="Gene3D" id="3.30.1120.10">
    <property type="match status" value="1"/>
</dbReference>
<evidence type="ECO:0000256" key="1">
    <source>
        <dbReference type="ARBA" id="ARBA00008779"/>
    </source>
</evidence>
<evidence type="ECO:0000256" key="5">
    <source>
        <dbReference type="SAM" id="MobiDB-lite"/>
    </source>
</evidence>
<comment type="similarity">
    <text evidence="1">Belongs to the sulfatase family.</text>
</comment>
<dbReference type="EC" id="3.1.6.1" evidence="8"/>
<dbReference type="InterPro" id="IPR050738">
    <property type="entry name" value="Sulfatase"/>
</dbReference>
<organism evidence="8 9">
    <name type="scientific">Roseimaritima ulvae</name>
    <dbReference type="NCBI Taxonomy" id="980254"/>
    <lineage>
        <taxon>Bacteria</taxon>
        <taxon>Pseudomonadati</taxon>
        <taxon>Planctomycetota</taxon>
        <taxon>Planctomycetia</taxon>
        <taxon>Pirellulales</taxon>
        <taxon>Pirellulaceae</taxon>
        <taxon>Roseimaritima</taxon>
    </lineage>
</organism>
<gene>
    <name evidence="8" type="primary">atsA_6</name>
    <name evidence="8" type="ORF">UC8_03180</name>
</gene>
<feature type="domain" description="Sulfatase N-terminal" evidence="7">
    <location>
        <begin position="28"/>
        <end position="349"/>
    </location>
</feature>
<dbReference type="CDD" id="cd16143">
    <property type="entry name" value="ARS_like"/>
    <property type="match status" value="1"/>
</dbReference>
<dbReference type="InterPro" id="IPR017850">
    <property type="entry name" value="Alkaline_phosphatase_core_sf"/>
</dbReference>
<evidence type="ECO:0000256" key="3">
    <source>
        <dbReference type="ARBA" id="ARBA00022801"/>
    </source>
</evidence>
<evidence type="ECO:0000256" key="6">
    <source>
        <dbReference type="SAM" id="SignalP"/>
    </source>
</evidence>
<dbReference type="Proteomes" id="UP000325286">
    <property type="component" value="Chromosome"/>
</dbReference>
<evidence type="ECO:0000256" key="2">
    <source>
        <dbReference type="ARBA" id="ARBA00022723"/>
    </source>
</evidence>
<evidence type="ECO:0000259" key="7">
    <source>
        <dbReference type="Pfam" id="PF00884"/>
    </source>
</evidence>
<protein>
    <submittedName>
        <fullName evidence="8">Arylsulfatase</fullName>
        <ecNumber evidence="8">3.1.6.1</ecNumber>
    </submittedName>
</protein>
<dbReference type="PROSITE" id="PS00523">
    <property type="entry name" value="SULFATASE_1"/>
    <property type="match status" value="1"/>
</dbReference>